<keyword evidence="5" id="KW-0768">Sushi</keyword>
<comment type="caution">
    <text evidence="9">The sequence shown here is derived from an EMBL/GenBank/DDBJ whole genome shotgun (WGS) entry which is preliminary data.</text>
</comment>
<keyword evidence="1" id="KW-0645">Protease</keyword>
<feature type="transmembrane region" description="Helical" evidence="6">
    <location>
        <begin position="21"/>
        <end position="43"/>
    </location>
</feature>
<keyword evidence="10" id="KW-1185">Reference proteome</keyword>
<dbReference type="SUPFAM" id="SSF57196">
    <property type="entry name" value="EGF/Laminin"/>
    <property type="match status" value="1"/>
</dbReference>
<evidence type="ECO:0000256" key="5">
    <source>
        <dbReference type="PROSITE-ProRule" id="PRU00302"/>
    </source>
</evidence>
<evidence type="ECO:0000256" key="2">
    <source>
        <dbReference type="ARBA" id="ARBA00022801"/>
    </source>
</evidence>
<dbReference type="GO" id="GO:0004252">
    <property type="term" value="F:serine-type endopeptidase activity"/>
    <property type="evidence" value="ECO:0007669"/>
    <property type="project" value="TreeGrafter"/>
</dbReference>
<keyword evidence="2" id="KW-0378">Hydrolase</keyword>
<keyword evidence="6" id="KW-0812">Transmembrane</keyword>
<accession>A0AAV7P541</accession>
<feature type="domain" description="Sushi" evidence="8">
    <location>
        <begin position="188"/>
        <end position="259"/>
    </location>
</feature>
<name>A0AAV7P541_PLEWA</name>
<dbReference type="CDD" id="cd00033">
    <property type="entry name" value="CCP"/>
    <property type="match status" value="2"/>
</dbReference>
<dbReference type="PANTHER" id="PTHR24255:SF38">
    <property type="entry name" value="MANNAN-BINDING LECTIN SERINE PROTEASE 1-LIKE"/>
    <property type="match status" value="1"/>
</dbReference>
<keyword evidence="3" id="KW-0720">Serine protease</keyword>
<dbReference type="CDD" id="cd00041">
    <property type="entry name" value="CUB"/>
    <property type="match status" value="1"/>
</dbReference>
<dbReference type="SUPFAM" id="SSF49854">
    <property type="entry name" value="Spermadhesin, CUB domain"/>
    <property type="match status" value="1"/>
</dbReference>
<keyword evidence="6" id="KW-1133">Transmembrane helix</keyword>
<evidence type="ECO:0000256" key="6">
    <source>
        <dbReference type="SAM" id="Phobius"/>
    </source>
</evidence>
<evidence type="ECO:0000259" key="8">
    <source>
        <dbReference type="PROSITE" id="PS50923"/>
    </source>
</evidence>
<dbReference type="SMART" id="SM00032">
    <property type="entry name" value="CCP"/>
    <property type="match status" value="2"/>
</dbReference>
<gene>
    <name evidence="9" type="ORF">NDU88_000861</name>
</gene>
<sequence>MTIAEPAMLWGVSAKLRIRTYTWLFLVSCFVLHGIAEVLFGHISSPGYPEPYPPNQTMTWTISVPQGKRIKLQFTHFDVGEGNEHSQDYVKVIDVGQPLVTASGRLHAATYNIPEPLEFISVSSTLTLTFASRPVQSMQYRGFHAVYTVLGHDECANSKTPCAHYCHSYPAGYFCSCAHGYVLGRDNASCEGIDLLCTHAVPAYAKVEPKQESYRAGQEVTVTCLEGYAVVMSDQSSKTSYQATCQKHGLWDHYHHCQLVDCGPPQIDDGYITYLSHGNSTTYAAAILYTCKIYYELSPPGNGIYRCLADGEWVNSQARTGLPKCVPVCGVTVNLGGLGRVYGGFKAEDVPMAGLLPKPKGWWSPYFR</sequence>
<evidence type="ECO:0000256" key="3">
    <source>
        <dbReference type="ARBA" id="ARBA00022825"/>
    </source>
</evidence>
<dbReference type="Pfam" id="PF00431">
    <property type="entry name" value="CUB"/>
    <property type="match status" value="1"/>
</dbReference>
<dbReference type="SUPFAM" id="SSF57535">
    <property type="entry name" value="Complement control module/SCR domain"/>
    <property type="match status" value="2"/>
</dbReference>
<dbReference type="FunFam" id="2.10.70.10:FF:000016">
    <property type="entry name" value="Mannan-binding lectin serine protease 1"/>
    <property type="match status" value="1"/>
</dbReference>
<dbReference type="InterPro" id="IPR035976">
    <property type="entry name" value="Sushi/SCR/CCP_sf"/>
</dbReference>
<dbReference type="GO" id="GO:0005615">
    <property type="term" value="C:extracellular space"/>
    <property type="evidence" value="ECO:0007669"/>
    <property type="project" value="TreeGrafter"/>
</dbReference>
<evidence type="ECO:0000313" key="9">
    <source>
        <dbReference type="EMBL" id="KAJ1122372.1"/>
    </source>
</evidence>
<reference evidence="9" key="1">
    <citation type="journal article" date="2022" name="bioRxiv">
        <title>Sequencing and chromosome-scale assembly of the giantPleurodeles waltlgenome.</title>
        <authorList>
            <person name="Brown T."/>
            <person name="Elewa A."/>
            <person name="Iarovenko S."/>
            <person name="Subramanian E."/>
            <person name="Araus A.J."/>
            <person name="Petzold A."/>
            <person name="Susuki M."/>
            <person name="Suzuki K.-i.T."/>
            <person name="Hayashi T."/>
            <person name="Toyoda A."/>
            <person name="Oliveira C."/>
            <person name="Osipova E."/>
            <person name="Leigh N.D."/>
            <person name="Simon A."/>
            <person name="Yun M.H."/>
        </authorList>
    </citation>
    <scope>NUCLEOTIDE SEQUENCE</scope>
    <source>
        <strain evidence="9">20211129_DDA</strain>
        <tissue evidence="9">Liver</tissue>
    </source>
</reference>
<dbReference type="Gene3D" id="2.60.120.290">
    <property type="entry name" value="Spermadhesin, CUB domain"/>
    <property type="match status" value="1"/>
</dbReference>
<dbReference type="PROSITE" id="PS50923">
    <property type="entry name" value="SUSHI"/>
    <property type="match status" value="2"/>
</dbReference>
<evidence type="ECO:0000256" key="1">
    <source>
        <dbReference type="ARBA" id="ARBA00022670"/>
    </source>
</evidence>
<comment type="caution">
    <text evidence="5">Lacks conserved residue(s) required for the propagation of feature annotation.</text>
</comment>
<dbReference type="SMART" id="SM00181">
    <property type="entry name" value="EGF"/>
    <property type="match status" value="1"/>
</dbReference>
<dbReference type="Proteomes" id="UP001066276">
    <property type="component" value="Chromosome 7"/>
</dbReference>
<dbReference type="GO" id="GO:0005509">
    <property type="term" value="F:calcium ion binding"/>
    <property type="evidence" value="ECO:0007669"/>
    <property type="project" value="InterPro"/>
</dbReference>
<evidence type="ECO:0000313" key="10">
    <source>
        <dbReference type="Proteomes" id="UP001066276"/>
    </source>
</evidence>
<dbReference type="PROSITE" id="PS01180">
    <property type="entry name" value="CUB"/>
    <property type="match status" value="1"/>
</dbReference>
<dbReference type="Pfam" id="PF14670">
    <property type="entry name" value="FXa_inhibition"/>
    <property type="match status" value="1"/>
</dbReference>
<keyword evidence="4" id="KW-1015">Disulfide bond</keyword>
<dbReference type="InterPro" id="IPR035914">
    <property type="entry name" value="Sperma_CUB_dom_sf"/>
</dbReference>
<protein>
    <submittedName>
        <fullName evidence="9">Uncharacterized protein</fullName>
    </submittedName>
</protein>
<organism evidence="9 10">
    <name type="scientific">Pleurodeles waltl</name>
    <name type="common">Iberian ribbed newt</name>
    <dbReference type="NCBI Taxonomy" id="8319"/>
    <lineage>
        <taxon>Eukaryota</taxon>
        <taxon>Metazoa</taxon>
        <taxon>Chordata</taxon>
        <taxon>Craniata</taxon>
        <taxon>Vertebrata</taxon>
        <taxon>Euteleostomi</taxon>
        <taxon>Amphibia</taxon>
        <taxon>Batrachia</taxon>
        <taxon>Caudata</taxon>
        <taxon>Salamandroidea</taxon>
        <taxon>Salamandridae</taxon>
        <taxon>Pleurodelinae</taxon>
        <taxon>Pleurodeles</taxon>
    </lineage>
</organism>
<feature type="domain" description="Sushi" evidence="8">
    <location>
        <begin position="260"/>
        <end position="327"/>
    </location>
</feature>
<dbReference type="AlphaFoldDB" id="A0AAV7P541"/>
<dbReference type="InterPro" id="IPR001881">
    <property type="entry name" value="EGF-like_Ca-bd_dom"/>
</dbReference>
<dbReference type="Gene3D" id="2.10.70.10">
    <property type="entry name" value="Complement Module, domain 1"/>
    <property type="match status" value="2"/>
</dbReference>
<dbReference type="InterPro" id="IPR000742">
    <property type="entry name" value="EGF"/>
</dbReference>
<dbReference type="Gene3D" id="2.10.25.10">
    <property type="entry name" value="Laminin"/>
    <property type="match status" value="1"/>
</dbReference>
<dbReference type="InterPro" id="IPR000859">
    <property type="entry name" value="CUB_dom"/>
</dbReference>
<dbReference type="SMART" id="SM00042">
    <property type="entry name" value="CUB"/>
    <property type="match status" value="1"/>
</dbReference>
<keyword evidence="6" id="KW-0472">Membrane</keyword>
<feature type="domain" description="CUB" evidence="7">
    <location>
        <begin position="29"/>
        <end position="150"/>
    </location>
</feature>
<proteinExistence type="predicted"/>
<dbReference type="PROSITE" id="PS01186">
    <property type="entry name" value="EGF_2"/>
    <property type="match status" value="1"/>
</dbReference>
<evidence type="ECO:0000256" key="4">
    <source>
        <dbReference type="ARBA" id="ARBA00023157"/>
    </source>
</evidence>
<dbReference type="SMART" id="SM00179">
    <property type="entry name" value="EGF_CA"/>
    <property type="match status" value="1"/>
</dbReference>
<dbReference type="EMBL" id="JANPWB010000011">
    <property type="protein sequence ID" value="KAJ1122372.1"/>
    <property type="molecule type" value="Genomic_DNA"/>
</dbReference>
<dbReference type="InterPro" id="IPR000436">
    <property type="entry name" value="Sushi_SCR_CCP_dom"/>
</dbReference>
<dbReference type="PANTHER" id="PTHR24255">
    <property type="entry name" value="COMPLEMENT COMPONENT 1, S SUBCOMPONENT-RELATED"/>
    <property type="match status" value="1"/>
</dbReference>
<evidence type="ECO:0000259" key="7">
    <source>
        <dbReference type="PROSITE" id="PS01180"/>
    </source>
</evidence>
<dbReference type="GO" id="GO:0006508">
    <property type="term" value="P:proteolysis"/>
    <property type="evidence" value="ECO:0007669"/>
    <property type="project" value="UniProtKB-KW"/>
</dbReference>
<dbReference type="Pfam" id="PF00084">
    <property type="entry name" value="Sushi"/>
    <property type="match status" value="2"/>
</dbReference>